<sequence length="174" mass="19096">MLNLQILTKKQASAGRRDAPVWGKNSTKAEKEFEPDGGVTAIDGEDGDGVVEQSVIDDGVIRRVEGGWPLKRDGRRDSKGRKKEELCLPYASDMKEPAATTKLGKQDRRRRVLETCVGDGKWSEPVDDVGGEMCKSDSVGLMVGRGSVGGHKLWASIMKIGGEDRRRTSVRELR</sequence>
<evidence type="ECO:0000256" key="1">
    <source>
        <dbReference type="SAM" id="MobiDB-lite"/>
    </source>
</evidence>
<reference evidence="2 3" key="1">
    <citation type="journal article" date="2023" name="Plants (Basel)">
        <title>Bridging the Gap: Combining Genomics and Transcriptomics Approaches to Understand Stylosanthes scabra, an Orphan Legume from the Brazilian Caatinga.</title>
        <authorList>
            <person name="Ferreira-Neto J.R.C."/>
            <person name="da Silva M.D."/>
            <person name="Binneck E."/>
            <person name="de Melo N.F."/>
            <person name="da Silva R.H."/>
            <person name="de Melo A.L.T.M."/>
            <person name="Pandolfi V."/>
            <person name="Bustamante F.O."/>
            <person name="Brasileiro-Vidal A.C."/>
            <person name="Benko-Iseppon A.M."/>
        </authorList>
    </citation>
    <scope>NUCLEOTIDE SEQUENCE [LARGE SCALE GENOMIC DNA]</scope>
    <source>
        <tissue evidence="2">Leaves</tissue>
    </source>
</reference>
<evidence type="ECO:0000313" key="3">
    <source>
        <dbReference type="Proteomes" id="UP001341840"/>
    </source>
</evidence>
<evidence type="ECO:0000313" key="2">
    <source>
        <dbReference type="EMBL" id="MED6214244.1"/>
    </source>
</evidence>
<dbReference type="EMBL" id="JASCZI010244560">
    <property type="protein sequence ID" value="MED6214244.1"/>
    <property type="molecule type" value="Genomic_DNA"/>
</dbReference>
<dbReference type="Proteomes" id="UP001341840">
    <property type="component" value="Unassembled WGS sequence"/>
</dbReference>
<organism evidence="2 3">
    <name type="scientific">Stylosanthes scabra</name>
    <dbReference type="NCBI Taxonomy" id="79078"/>
    <lineage>
        <taxon>Eukaryota</taxon>
        <taxon>Viridiplantae</taxon>
        <taxon>Streptophyta</taxon>
        <taxon>Embryophyta</taxon>
        <taxon>Tracheophyta</taxon>
        <taxon>Spermatophyta</taxon>
        <taxon>Magnoliopsida</taxon>
        <taxon>eudicotyledons</taxon>
        <taxon>Gunneridae</taxon>
        <taxon>Pentapetalae</taxon>
        <taxon>rosids</taxon>
        <taxon>fabids</taxon>
        <taxon>Fabales</taxon>
        <taxon>Fabaceae</taxon>
        <taxon>Papilionoideae</taxon>
        <taxon>50 kb inversion clade</taxon>
        <taxon>dalbergioids sensu lato</taxon>
        <taxon>Dalbergieae</taxon>
        <taxon>Pterocarpus clade</taxon>
        <taxon>Stylosanthes</taxon>
    </lineage>
</organism>
<gene>
    <name evidence="2" type="ORF">PIB30_101081</name>
</gene>
<feature type="region of interest" description="Disordered" evidence="1">
    <location>
        <begin position="1"/>
        <end position="47"/>
    </location>
</feature>
<comment type="caution">
    <text evidence="2">The sequence shown here is derived from an EMBL/GenBank/DDBJ whole genome shotgun (WGS) entry which is preliminary data.</text>
</comment>
<name>A0ABU6YY07_9FABA</name>
<proteinExistence type="predicted"/>
<protein>
    <submittedName>
        <fullName evidence="2">Uncharacterized protein</fullName>
    </submittedName>
</protein>
<feature type="non-terminal residue" evidence="2">
    <location>
        <position position="174"/>
    </location>
</feature>
<keyword evidence="3" id="KW-1185">Reference proteome</keyword>
<accession>A0ABU6YY07</accession>
<feature type="compositionally biased region" description="Polar residues" evidence="1">
    <location>
        <begin position="1"/>
        <end position="11"/>
    </location>
</feature>